<sequence>NNLVGQSIIINKSVIYIHEKVSIEIDLTEMNDAAETFVFTLFEQIFVLNLHFQKPFNVRTFLGKYSKGKLVDRTQLEKKITVNIDQKNKTIMIYRALNYDVFVHENHFYLTIVPNYEIYSEILDLPLNKKIIPILNESKEYLETVYQTPNKMHERFSEISNNLLSTIKNFKIISCFKEGITISETQLDYPTNFIVLSQDNIANFSDATPFKNQVYNFLKRIENLERYNITILIDEFELTQEDEEYIDSYMKKLSEFKLFKVVNIVKLRKVNEISADISSNVLFILNDHTKGWDFLYTYIKKLPFISKIIKISTIKKMHINDYHFHTLWLSFQYRNTNKLIWYSNLNPFTKVISINAYFNINYGDYNINVSILDTTDYKVSHFNENFQLPDDVNLTEMLRVFSLTLV</sequence>
<proteinExistence type="predicted"/>
<gene>
    <name evidence="1" type="ORF">S03H2_13688</name>
</gene>
<dbReference type="EMBL" id="BARU01006945">
    <property type="protein sequence ID" value="GAH39099.1"/>
    <property type="molecule type" value="Genomic_DNA"/>
</dbReference>
<reference evidence="1" key="1">
    <citation type="journal article" date="2014" name="Front. Microbiol.">
        <title>High frequency of phylogenetically diverse reductive dehalogenase-homologous genes in deep subseafloor sedimentary metagenomes.</title>
        <authorList>
            <person name="Kawai M."/>
            <person name="Futagami T."/>
            <person name="Toyoda A."/>
            <person name="Takaki Y."/>
            <person name="Nishi S."/>
            <person name="Hori S."/>
            <person name="Arai W."/>
            <person name="Tsubouchi T."/>
            <person name="Morono Y."/>
            <person name="Uchiyama I."/>
            <person name="Ito T."/>
            <person name="Fujiyama A."/>
            <person name="Inagaki F."/>
            <person name="Takami H."/>
        </authorList>
    </citation>
    <scope>NUCLEOTIDE SEQUENCE</scope>
    <source>
        <strain evidence="1">Expedition CK06-06</strain>
    </source>
</reference>
<feature type="non-terminal residue" evidence="1">
    <location>
        <position position="1"/>
    </location>
</feature>
<accession>X1GBZ1</accession>
<organism evidence="1">
    <name type="scientific">marine sediment metagenome</name>
    <dbReference type="NCBI Taxonomy" id="412755"/>
    <lineage>
        <taxon>unclassified sequences</taxon>
        <taxon>metagenomes</taxon>
        <taxon>ecological metagenomes</taxon>
    </lineage>
</organism>
<name>X1GBZ1_9ZZZZ</name>
<dbReference type="AlphaFoldDB" id="X1GBZ1"/>
<protein>
    <submittedName>
        <fullName evidence="1">Uncharacterized protein</fullName>
    </submittedName>
</protein>
<comment type="caution">
    <text evidence="1">The sequence shown here is derived from an EMBL/GenBank/DDBJ whole genome shotgun (WGS) entry which is preliminary data.</text>
</comment>
<evidence type="ECO:0000313" key="1">
    <source>
        <dbReference type="EMBL" id="GAH39099.1"/>
    </source>
</evidence>